<keyword evidence="1" id="KW-1133">Transmembrane helix</keyword>
<dbReference type="RefSeq" id="WP_146396044.1">
    <property type="nucleotide sequence ID" value="NZ_SJPQ01000001.1"/>
</dbReference>
<keyword evidence="1" id="KW-0472">Membrane</keyword>
<gene>
    <name evidence="2" type="ORF">Mal64_03110</name>
</gene>
<accession>A0A5C5ZR14</accession>
<protein>
    <submittedName>
        <fullName evidence="2">Uncharacterized protein</fullName>
    </submittedName>
</protein>
<dbReference type="AlphaFoldDB" id="A0A5C5ZR14"/>
<keyword evidence="3" id="KW-1185">Reference proteome</keyword>
<dbReference type="Proteomes" id="UP000315440">
    <property type="component" value="Unassembled WGS sequence"/>
</dbReference>
<keyword evidence="1" id="KW-0812">Transmembrane</keyword>
<organism evidence="2 3">
    <name type="scientific">Pseudobythopirellula maris</name>
    <dbReference type="NCBI Taxonomy" id="2527991"/>
    <lineage>
        <taxon>Bacteria</taxon>
        <taxon>Pseudomonadati</taxon>
        <taxon>Planctomycetota</taxon>
        <taxon>Planctomycetia</taxon>
        <taxon>Pirellulales</taxon>
        <taxon>Lacipirellulaceae</taxon>
        <taxon>Pseudobythopirellula</taxon>
    </lineage>
</organism>
<dbReference type="EMBL" id="SJPQ01000001">
    <property type="protein sequence ID" value="TWT89929.1"/>
    <property type="molecule type" value="Genomic_DNA"/>
</dbReference>
<feature type="transmembrane region" description="Helical" evidence="1">
    <location>
        <begin position="36"/>
        <end position="58"/>
    </location>
</feature>
<evidence type="ECO:0000256" key="1">
    <source>
        <dbReference type="SAM" id="Phobius"/>
    </source>
</evidence>
<sequence length="79" mass="8580">MLFPRFSLRTFILIVTCCAAFFVVVGQAVSGHVWAWGVTVGLVSVLLSFLVQALFYLLMRLVGGLGNRHGEAAPEVNRG</sequence>
<name>A0A5C5ZR14_9BACT</name>
<evidence type="ECO:0000313" key="3">
    <source>
        <dbReference type="Proteomes" id="UP000315440"/>
    </source>
</evidence>
<proteinExistence type="predicted"/>
<reference evidence="2 3" key="1">
    <citation type="submission" date="2019-02" db="EMBL/GenBank/DDBJ databases">
        <title>Deep-cultivation of Planctomycetes and their phenomic and genomic characterization uncovers novel biology.</title>
        <authorList>
            <person name="Wiegand S."/>
            <person name="Jogler M."/>
            <person name="Boedeker C."/>
            <person name="Pinto D."/>
            <person name="Vollmers J."/>
            <person name="Rivas-Marin E."/>
            <person name="Kohn T."/>
            <person name="Peeters S.H."/>
            <person name="Heuer A."/>
            <person name="Rast P."/>
            <person name="Oberbeckmann S."/>
            <person name="Bunk B."/>
            <person name="Jeske O."/>
            <person name="Meyerdierks A."/>
            <person name="Storesund J.E."/>
            <person name="Kallscheuer N."/>
            <person name="Luecker S."/>
            <person name="Lage O.M."/>
            <person name="Pohl T."/>
            <person name="Merkel B.J."/>
            <person name="Hornburger P."/>
            <person name="Mueller R.-W."/>
            <person name="Bruemmer F."/>
            <person name="Labrenz M."/>
            <person name="Spormann A.M."/>
            <person name="Op Den Camp H."/>
            <person name="Overmann J."/>
            <person name="Amann R."/>
            <person name="Jetten M.S.M."/>
            <person name="Mascher T."/>
            <person name="Medema M.H."/>
            <person name="Devos D.P."/>
            <person name="Kaster A.-K."/>
            <person name="Ovreas L."/>
            <person name="Rohde M."/>
            <person name="Galperin M.Y."/>
            <person name="Jogler C."/>
        </authorList>
    </citation>
    <scope>NUCLEOTIDE SEQUENCE [LARGE SCALE GENOMIC DNA]</scope>
    <source>
        <strain evidence="2 3">Mal64</strain>
    </source>
</reference>
<evidence type="ECO:0000313" key="2">
    <source>
        <dbReference type="EMBL" id="TWT89929.1"/>
    </source>
</evidence>
<comment type="caution">
    <text evidence="2">The sequence shown here is derived from an EMBL/GenBank/DDBJ whole genome shotgun (WGS) entry which is preliminary data.</text>
</comment>